<sequence length="101" mass="10915">MSDDDGYSVDLDALDALVSRLVNLSKFLTDQFTALDDKVATLRAGAWDSEAAAAYEEAHRQWRTGAQEFAQGVTDTSDAAKKAHGHYSSAIEANSQMFGGR</sequence>
<dbReference type="InterPro" id="IPR010310">
    <property type="entry name" value="T7SS_ESAT-6-like"/>
</dbReference>
<dbReference type="Gene3D" id="1.10.287.1060">
    <property type="entry name" value="ESAT-6-like"/>
    <property type="match status" value="1"/>
</dbReference>
<reference evidence="1 2" key="1">
    <citation type="submission" date="2016-10" db="EMBL/GenBank/DDBJ databases">
        <title>Genome sequence of Nocardia seriolae strain EM150506, isolated from Anguila japonica.</title>
        <authorList>
            <person name="Han H.-J."/>
        </authorList>
    </citation>
    <scope>NUCLEOTIDE SEQUENCE [LARGE SCALE GENOMIC DNA]</scope>
    <source>
        <strain evidence="1 2">EM150506</strain>
    </source>
</reference>
<evidence type="ECO:0000313" key="2">
    <source>
        <dbReference type="Proteomes" id="UP000180166"/>
    </source>
</evidence>
<proteinExistence type="predicted"/>
<dbReference type="SUPFAM" id="SSF140453">
    <property type="entry name" value="EsxAB dimer-like"/>
    <property type="match status" value="1"/>
</dbReference>
<accession>A0ABC8ARN0</accession>
<name>A0ABC8ARN0_9NOCA</name>
<dbReference type="Proteomes" id="UP000180166">
    <property type="component" value="Chromosome"/>
</dbReference>
<dbReference type="RefSeq" id="WP_071343819.1">
    <property type="nucleotide sequence ID" value="NZ_CP017839.1"/>
</dbReference>
<dbReference type="EMBL" id="CP017839">
    <property type="protein sequence ID" value="APA96808.1"/>
    <property type="molecule type" value="Genomic_DNA"/>
</dbReference>
<dbReference type="AlphaFoldDB" id="A0ABC8ARN0"/>
<gene>
    <name evidence="1" type="ORF">NS506_02748</name>
</gene>
<evidence type="ECO:0008006" key="3">
    <source>
        <dbReference type="Google" id="ProtNLM"/>
    </source>
</evidence>
<organism evidence="1 2">
    <name type="scientific">Nocardia seriolae</name>
    <dbReference type="NCBI Taxonomy" id="37332"/>
    <lineage>
        <taxon>Bacteria</taxon>
        <taxon>Bacillati</taxon>
        <taxon>Actinomycetota</taxon>
        <taxon>Actinomycetes</taxon>
        <taxon>Mycobacteriales</taxon>
        <taxon>Nocardiaceae</taxon>
        <taxon>Nocardia</taxon>
    </lineage>
</organism>
<evidence type="ECO:0000313" key="1">
    <source>
        <dbReference type="EMBL" id="APA96808.1"/>
    </source>
</evidence>
<dbReference type="KEGG" id="nsr:NS506_02748"/>
<dbReference type="InterPro" id="IPR036689">
    <property type="entry name" value="ESAT-6-like_sf"/>
</dbReference>
<dbReference type="Pfam" id="PF06013">
    <property type="entry name" value="WXG100"/>
    <property type="match status" value="1"/>
</dbReference>
<protein>
    <recommendedName>
        <fullName evidence="3">ESAT-6-like protein</fullName>
    </recommendedName>
</protein>